<evidence type="ECO:0000313" key="2">
    <source>
        <dbReference type="WBParaSite" id="PS1159_v2.g13787.t1"/>
    </source>
</evidence>
<accession>A0AC35F4E0</accession>
<dbReference type="WBParaSite" id="PS1159_v2.g13787.t1">
    <property type="protein sequence ID" value="PS1159_v2.g13787.t1"/>
    <property type="gene ID" value="PS1159_v2.g13787"/>
</dbReference>
<evidence type="ECO:0000313" key="1">
    <source>
        <dbReference type="Proteomes" id="UP000887580"/>
    </source>
</evidence>
<name>A0AC35F4E0_9BILA</name>
<proteinExistence type="predicted"/>
<dbReference type="Proteomes" id="UP000887580">
    <property type="component" value="Unplaced"/>
</dbReference>
<sequence length="568" mass="65243">MDPKRTLKKFLTSYSRAFISLTSDCSKSIGIDVCLPKTCSSKDLMNIIEAAKEFYPNISLPVCTITTFDDVNEPLTTGSWIMIAFFIIISSIGILSGITDYFVIPANSPVRKSTKFQAFLAFSLYTNITEIFRAPKIKKGQIGAINCIRVISIFWVIFGHVIEVFINVMNNLLDFISLLDYPMTQLIENAYFSVDSFFFIGGVLLSFMWFKGYNSNKKILTSPMAWAMFYIHRIIRLSAPFYVVYLTYAFLFRPIMQDMPIYLLPNPTPDQCKKYWWKNMLYFSNLIPCMGHIWYLSTDMQMFVATPIILIPLAINPIFGLIVAAILFILSTAGNVITVYLNHYPPTLIYFAPKDPKEINMNLYNYNIYNAMWIRCQVYIMGIIVGWVLQRYKRIKIHPIINIGGWILGLSMMLASLFGLFHYFNGHQLPLFWRAAYSSLSKPAWGLGLTWIIVSCYYGYGGPINQFMSWNIWIPLGRLSYCAYLVHLPIAIYIFGLEKNAIYFSSIWQIISNYFFTTLFAAFSFALILSALVEVPAGKLEALLLKSKPKPKIQKAEENIQWESKIKL</sequence>
<protein>
    <submittedName>
        <fullName evidence="2">Acyltransferase 3 domain-containing protein</fullName>
    </submittedName>
</protein>
<organism evidence="1 2">
    <name type="scientific">Panagrolaimus sp. PS1159</name>
    <dbReference type="NCBI Taxonomy" id="55785"/>
    <lineage>
        <taxon>Eukaryota</taxon>
        <taxon>Metazoa</taxon>
        <taxon>Ecdysozoa</taxon>
        <taxon>Nematoda</taxon>
        <taxon>Chromadorea</taxon>
        <taxon>Rhabditida</taxon>
        <taxon>Tylenchina</taxon>
        <taxon>Panagrolaimomorpha</taxon>
        <taxon>Panagrolaimoidea</taxon>
        <taxon>Panagrolaimidae</taxon>
        <taxon>Panagrolaimus</taxon>
    </lineage>
</organism>
<reference evidence="2" key="1">
    <citation type="submission" date="2022-11" db="UniProtKB">
        <authorList>
            <consortium name="WormBaseParasite"/>
        </authorList>
    </citation>
    <scope>IDENTIFICATION</scope>
</reference>